<proteinExistence type="predicted"/>
<dbReference type="Proteomes" id="UP001221142">
    <property type="component" value="Unassembled WGS sequence"/>
</dbReference>
<comment type="caution">
    <text evidence="1">The sequence shown here is derived from an EMBL/GenBank/DDBJ whole genome shotgun (WGS) entry which is preliminary data.</text>
</comment>
<evidence type="ECO:0000313" key="1">
    <source>
        <dbReference type="EMBL" id="KAJ7618723.1"/>
    </source>
</evidence>
<dbReference type="AlphaFoldDB" id="A0AAD7FGJ4"/>
<keyword evidence="2" id="KW-1185">Reference proteome</keyword>
<organism evidence="1 2">
    <name type="scientific">Roridomyces roridus</name>
    <dbReference type="NCBI Taxonomy" id="1738132"/>
    <lineage>
        <taxon>Eukaryota</taxon>
        <taxon>Fungi</taxon>
        <taxon>Dikarya</taxon>
        <taxon>Basidiomycota</taxon>
        <taxon>Agaricomycotina</taxon>
        <taxon>Agaricomycetes</taxon>
        <taxon>Agaricomycetidae</taxon>
        <taxon>Agaricales</taxon>
        <taxon>Marasmiineae</taxon>
        <taxon>Mycenaceae</taxon>
        <taxon>Roridomyces</taxon>
    </lineage>
</organism>
<gene>
    <name evidence="1" type="ORF">FB45DRAFT_872117</name>
</gene>
<evidence type="ECO:0000313" key="2">
    <source>
        <dbReference type="Proteomes" id="UP001221142"/>
    </source>
</evidence>
<name>A0AAD7FGJ4_9AGAR</name>
<reference evidence="1" key="1">
    <citation type="submission" date="2023-03" db="EMBL/GenBank/DDBJ databases">
        <title>Massive genome expansion in bonnet fungi (Mycena s.s.) driven by repeated elements and novel gene families across ecological guilds.</title>
        <authorList>
            <consortium name="Lawrence Berkeley National Laboratory"/>
            <person name="Harder C.B."/>
            <person name="Miyauchi S."/>
            <person name="Viragh M."/>
            <person name="Kuo A."/>
            <person name="Thoen E."/>
            <person name="Andreopoulos B."/>
            <person name="Lu D."/>
            <person name="Skrede I."/>
            <person name="Drula E."/>
            <person name="Henrissat B."/>
            <person name="Morin E."/>
            <person name="Kohler A."/>
            <person name="Barry K."/>
            <person name="LaButti K."/>
            <person name="Morin E."/>
            <person name="Salamov A."/>
            <person name="Lipzen A."/>
            <person name="Mereny Z."/>
            <person name="Hegedus B."/>
            <person name="Baldrian P."/>
            <person name="Stursova M."/>
            <person name="Weitz H."/>
            <person name="Taylor A."/>
            <person name="Grigoriev I.V."/>
            <person name="Nagy L.G."/>
            <person name="Martin F."/>
            <person name="Kauserud H."/>
        </authorList>
    </citation>
    <scope>NUCLEOTIDE SEQUENCE</scope>
    <source>
        <strain evidence="1">9284</strain>
    </source>
</reference>
<dbReference type="EMBL" id="JARKIF010000019">
    <property type="protein sequence ID" value="KAJ7618723.1"/>
    <property type="molecule type" value="Genomic_DNA"/>
</dbReference>
<protein>
    <submittedName>
        <fullName evidence="1">Uncharacterized protein</fullName>
    </submittedName>
</protein>
<accession>A0AAD7FGJ4</accession>
<sequence length="243" mass="26699">MPRSGLVECVKAILRKPSNTVRSSWWIAGSEGTALGRGVKGMVVERKQEVVSGPDSSTTDETIRTSHTAIHLEIVHVHSPDANDDRTRKNEAWTPIFRPESQPPIGTPSDTLHSLLPAWQVPSSMERWLYGTMVLVGWGFEHYGALGPLRGHSLPWIRYGSIAYDYPSSLRGLSGRPLPYTHRRGLALYSSPSIFPHETTDTSGPRTVPTTLSLPFCTAQSSSTTVALVVTLVHHSLQARPDD</sequence>